<evidence type="ECO:0000313" key="3">
    <source>
        <dbReference type="Proteomes" id="UP000288805"/>
    </source>
</evidence>
<dbReference type="InterPro" id="IPR045167">
    <property type="entry name" value="Hobbit"/>
</dbReference>
<dbReference type="Proteomes" id="UP000288805">
    <property type="component" value="Unassembled WGS sequence"/>
</dbReference>
<keyword evidence="1" id="KW-1133">Transmembrane helix</keyword>
<accession>A0A438G060</accession>
<comment type="caution">
    <text evidence="2">The sequence shown here is derived from an EMBL/GenBank/DDBJ whole genome shotgun (WGS) entry which is preliminary data.</text>
</comment>
<dbReference type="Pfam" id="PF10344">
    <property type="entry name" value="Hobbit"/>
    <property type="match status" value="2"/>
</dbReference>
<organism evidence="2 3">
    <name type="scientific">Vitis vinifera</name>
    <name type="common">Grape</name>
    <dbReference type="NCBI Taxonomy" id="29760"/>
    <lineage>
        <taxon>Eukaryota</taxon>
        <taxon>Viridiplantae</taxon>
        <taxon>Streptophyta</taxon>
        <taxon>Embryophyta</taxon>
        <taxon>Tracheophyta</taxon>
        <taxon>Spermatophyta</taxon>
        <taxon>Magnoliopsida</taxon>
        <taxon>eudicotyledons</taxon>
        <taxon>Gunneridae</taxon>
        <taxon>Pentapetalae</taxon>
        <taxon>rosids</taxon>
        <taxon>Vitales</taxon>
        <taxon>Vitaceae</taxon>
        <taxon>Viteae</taxon>
        <taxon>Vitis</taxon>
    </lineage>
</organism>
<protein>
    <submittedName>
        <fullName evidence="2">Protein SABRE</fullName>
    </submittedName>
</protein>
<dbReference type="EMBL" id="QGNW01000687">
    <property type="protein sequence ID" value="RVW65590.1"/>
    <property type="molecule type" value="Genomic_DNA"/>
</dbReference>
<sequence>MALQNAAQLRLMEKEKNKGPSYAMRISLQINKVVWGMLVDGKSFAEAEISDMNRDYRTAMAVLDMFNVARIRIFKLNMHARHLVDMYRHYLAELLWLQISLTGVVFITLIALCMGMLDSIVASLTLLLNTEFQIMFYDFDRDYKDVGIAQFTTKYFVVRNCLPNVKSDMLLSAWNPPPEWGKYALFPALFALNGTFRKVMLRVDAQQGAPKDGHSPLELFQKRWFSDGLTVEERGIELDTSDHQLSKTSSDQEDLMKVFLEFHNSEVINKSTDATSIAVVPKKKFRYL</sequence>
<dbReference type="PANTHER" id="PTHR15678">
    <property type="entry name" value="ANTIGEN MLAA-22-RELATED"/>
    <property type="match status" value="1"/>
</dbReference>
<keyword evidence="1" id="KW-0472">Membrane</keyword>
<gene>
    <name evidence="2" type="primary">SAB_1</name>
    <name evidence="2" type="ORF">CK203_033187</name>
</gene>
<keyword evidence="1" id="KW-0812">Transmembrane</keyword>
<reference evidence="2 3" key="1">
    <citation type="journal article" date="2018" name="PLoS Genet.">
        <title>Population sequencing reveals clonal diversity and ancestral inbreeding in the grapevine cultivar Chardonnay.</title>
        <authorList>
            <person name="Roach M.J."/>
            <person name="Johnson D.L."/>
            <person name="Bohlmann J."/>
            <person name="van Vuuren H.J."/>
            <person name="Jones S.J."/>
            <person name="Pretorius I.S."/>
            <person name="Schmidt S.A."/>
            <person name="Borneman A.R."/>
        </authorList>
    </citation>
    <scope>NUCLEOTIDE SEQUENCE [LARGE SCALE GENOMIC DNA]</scope>
    <source>
        <strain evidence="3">cv. Chardonnay</strain>
        <tissue evidence="2">Leaf</tissue>
    </source>
</reference>
<name>A0A438G060_VITVI</name>
<dbReference type="AlphaFoldDB" id="A0A438G060"/>
<proteinExistence type="predicted"/>
<evidence type="ECO:0000313" key="2">
    <source>
        <dbReference type="EMBL" id="RVW65590.1"/>
    </source>
</evidence>
<dbReference type="PANTHER" id="PTHR15678:SF6">
    <property type="entry name" value="BRIDGE-LIKE LIPID TRANSFER PROTEIN FAMILY MEMBER 2"/>
    <property type="match status" value="1"/>
</dbReference>
<feature type="transmembrane region" description="Helical" evidence="1">
    <location>
        <begin position="94"/>
        <end position="117"/>
    </location>
</feature>
<evidence type="ECO:0000256" key="1">
    <source>
        <dbReference type="SAM" id="Phobius"/>
    </source>
</evidence>